<feature type="active site" description="Proton acceptor" evidence="11">
    <location>
        <position position="136"/>
    </location>
</feature>
<evidence type="ECO:0000313" key="17">
    <source>
        <dbReference type="EMBL" id="KAJ7970311.1"/>
    </source>
</evidence>
<proteinExistence type="inferred from homology"/>
<evidence type="ECO:0000256" key="1">
    <source>
        <dbReference type="ARBA" id="ARBA00006485"/>
    </source>
</evidence>
<sequence>MSELDLSKKVADRYLKREVLGEGTYGVVYKAIDTKTGQTVAIKKIRLGKQKEGVNFTALREIKLLKELKDPNIIELIDAFPHKENLHLVFEFMETDLEAVIRDRNIFLSPADIKSYLQMTLKGLAVCHKKWVLHRDMKPNNLLIGPNGQLKLADFGLARIFGSPDRRFTHQVFARWYRAPELLFGSKQYGSGVDVWAAACIFAELLLRRPFLQGSSDIDQLGKIFAAFGTPTPSQWPDIVYLPDYVEYQYVAAPPLRSLFPMASDDALDLLSKMFAYDPRARLSVQQTLEHRYFSSAPLPTDPDKLPRPAPKRESRSSDYNQTEGPTVLSPPRKSRRVMPGRDGFDGNRIDDNAGDIRQVVGENTGKSDAAPMSLDFSIFGLKPPNRPTINSADRSHLKRKLDLEFQHPE</sequence>
<comment type="caution">
    <text evidence="17">The sequence shown here is derived from an EMBL/GenBank/DDBJ whole genome shotgun (WGS) entry which is preliminary data.</text>
</comment>
<reference evidence="17" key="1">
    <citation type="journal article" date="2023" name="Science">
        <title>Elucidation of the pathway for biosynthesis of saponin adjuvants from the soapbark tree.</title>
        <authorList>
            <person name="Reed J."/>
            <person name="Orme A."/>
            <person name="El-Demerdash A."/>
            <person name="Owen C."/>
            <person name="Martin L.B.B."/>
            <person name="Misra R.C."/>
            <person name="Kikuchi S."/>
            <person name="Rejzek M."/>
            <person name="Martin A.C."/>
            <person name="Harkess A."/>
            <person name="Leebens-Mack J."/>
            <person name="Louveau T."/>
            <person name="Stephenson M.J."/>
            <person name="Osbourn A."/>
        </authorList>
    </citation>
    <scope>NUCLEOTIDE SEQUENCE</scope>
    <source>
        <strain evidence="17">S10</strain>
    </source>
</reference>
<dbReference type="Proteomes" id="UP001163823">
    <property type="component" value="Chromosome 4"/>
</dbReference>
<evidence type="ECO:0000256" key="6">
    <source>
        <dbReference type="ARBA" id="ARBA00022777"/>
    </source>
</evidence>
<keyword evidence="5 12" id="KW-0547">Nucleotide-binding</keyword>
<comment type="catalytic activity">
    <reaction evidence="8">
        <text>L-threonyl-[protein] + ATP = O-phospho-L-threonyl-[protein] + ADP + H(+)</text>
        <dbReference type="Rhea" id="RHEA:46608"/>
        <dbReference type="Rhea" id="RHEA-COMP:11060"/>
        <dbReference type="Rhea" id="RHEA-COMP:11605"/>
        <dbReference type="ChEBI" id="CHEBI:15378"/>
        <dbReference type="ChEBI" id="CHEBI:30013"/>
        <dbReference type="ChEBI" id="CHEBI:30616"/>
        <dbReference type="ChEBI" id="CHEBI:61977"/>
        <dbReference type="ChEBI" id="CHEBI:456216"/>
        <dbReference type="EC" id="2.7.11.22"/>
    </reaction>
</comment>
<gene>
    <name evidence="17" type="ORF">O6P43_008518</name>
</gene>
<feature type="binding site" evidence="12">
    <location>
        <position position="43"/>
    </location>
    <ligand>
        <name>ATP</name>
        <dbReference type="ChEBI" id="CHEBI:30616"/>
    </ligand>
</feature>
<evidence type="ECO:0000256" key="11">
    <source>
        <dbReference type="PIRSR" id="PIRSR637770-1"/>
    </source>
</evidence>
<dbReference type="GO" id="GO:0008353">
    <property type="term" value="F:RNA polymerase II CTD heptapeptide repeat kinase activity"/>
    <property type="evidence" value="ECO:0007669"/>
    <property type="project" value="UniProtKB-EC"/>
</dbReference>
<dbReference type="PROSITE" id="PS00108">
    <property type="entry name" value="PROTEIN_KINASE_ST"/>
    <property type="match status" value="1"/>
</dbReference>
<dbReference type="PROSITE" id="PS50011">
    <property type="entry name" value="PROTEIN_KINASE_DOM"/>
    <property type="match status" value="1"/>
</dbReference>
<evidence type="ECO:0000256" key="13">
    <source>
        <dbReference type="PROSITE-ProRule" id="PRU10141"/>
    </source>
</evidence>
<comment type="similarity">
    <text evidence="1">Belongs to the protein kinase superfamily. CMGC Ser/Thr protein kinase family. CDC2/CDKX subfamily.</text>
</comment>
<dbReference type="GO" id="GO:0005524">
    <property type="term" value="F:ATP binding"/>
    <property type="evidence" value="ECO:0007669"/>
    <property type="project" value="UniProtKB-UniRule"/>
</dbReference>
<dbReference type="AlphaFoldDB" id="A0AAD7M5E3"/>
<keyword evidence="4" id="KW-0808">Transferase</keyword>
<keyword evidence="6 17" id="KW-0418">Kinase</keyword>
<evidence type="ECO:0000256" key="7">
    <source>
        <dbReference type="ARBA" id="ARBA00022840"/>
    </source>
</evidence>
<accession>A0AAD7M5E3</accession>
<dbReference type="InterPro" id="IPR011009">
    <property type="entry name" value="Kinase-like_dom_sf"/>
</dbReference>
<dbReference type="GO" id="GO:0070985">
    <property type="term" value="C:transcription factor TFIIK complex"/>
    <property type="evidence" value="ECO:0007669"/>
    <property type="project" value="InterPro"/>
</dbReference>
<feature type="region of interest" description="Disordered" evidence="15">
    <location>
        <begin position="294"/>
        <end position="355"/>
    </location>
</feature>
<evidence type="ECO:0000256" key="2">
    <source>
        <dbReference type="ARBA" id="ARBA00022527"/>
    </source>
</evidence>
<evidence type="ECO:0000259" key="16">
    <source>
        <dbReference type="PROSITE" id="PS50011"/>
    </source>
</evidence>
<feature type="binding site" evidence="13">
    <location>
        <position position="44"/>
    </location>
    <ligand>
        <name>ATP</name>
        <dbReference type="ChEBI" id="CHEBI:30616"/>
    </ligand>
</feature>
<dbReference type="PANTHER" id="PTHR24056:SF554">
    <property type="entry name" value="CYCLIN-DEPENDENT KINASE D-1"/>
    <property type="match status" value="1"/>
</dbReference>
<name>A0AAD7M5E3_QUISA</name>
<dbReference type="PANTHER" id="PTHR24056">
    <property type="entry name" value="CELL DIVISION PROTEIN KINASE"/>
    <property type="match status" value="1"/>
</dbReference>
<evidence type="ECO:0000256" key="9">
    <source>
        <dbReference type="ARBA" id="ARBA00048367"/>
    </source>
</evidence>
<evidence type="ECO:0000256" key="8">
    <source>
        <dbReference type="ARBA" id="ARBA00047811"/>
    </source>
</evidence>
<dbReference type="GO" id="GO:0004693">
    <property type="term" value="F:cyclin-dependent protein serine/threonine kinase activity"/>
    <property type="evidence" value="ECO:0007669"/>
    <property type="project" value="UniProtKB-EC"/>
</dbReference>
<dbReference type="InterPro" id="IPR017441">
    <property type="entry name" value="Protein_kinase_ATP_BS"/>
</dbReference>
<feature type="binding site" evidence="12">
    <location>
        <begin position="20"/>
        <end position="28"/>
    </location>
    <ligand>
        <name>ATP</name>
        <dbReference type="ChEBI" id="CHEBI:30616"/>
    </ligand>
</feature>
<dbReference type="SMART" id="SM00220">
    <property type="entry name" value="S_TKc"/>
    <property type="match status" value="1"/>
</dbReference>
<evidence type="ECO:0000313" key="18">
    <source>
        <dbReference type="Proteomes" id="UP001163823"/>
    </source>
</evidence>
<dbReference type="KEGG" id="qsa:O6P43_008518"/>
<dbReference type="Pfam" id="PF00069">
    <property type="entry name" value="Pkinase"/>
    <property type="match status" value="1"/>
</dbReference>
<dbReference type="GO" id="GO:0045944">
    <property type="term" value="P:positive regulation of transcription by RNA polymerase II"/>
    <property type="evidence" value="ECO:0007669"/>
    <property type="project" value="TreeGrafter"/>
</dbReference>
<dbReference type="EMBL" id="JARAOO010000004">
    <property type="protein sequence ID" value="KAJ7970311.1"/>
    <property type="molecule type" value="Genomic_DNA"/>
</dbReference>
<dbReference type="Gene3D" id="3.30.200.20">
    <property type="entry name" value="Phosphorylase Kinase, domain 1"/>
    <property type="match status" value="1"/>
</dbReference>
<dbReference type="InterPro" id="IPR037770">
    <property type="entry name" value="CDK7"/>
</dbReference>
<keyword evidence="7 12" id="KW-0067">ATP-binding</keyword>
<feature type="compositionally biased region" description="Basic and acidic residues" evidence="15">
    <location>
        <begin position="302"/>
        <end position="317"/>
    </location>
</feature>
<protein>
    <submittedName>
        <fullName evidence="17">GPCR kinase</fullName>
    </submittedName>
</protein>
<dbReference type="InterPro" id="IPR000719">
    <property type="entry name" value="Prot_kinase_dom"/>
</dbReference>
<dbReference type="GO" id="GO:0005737">
    <property type="term" value="C:cytoplasm"/>
    <property type="evidence" value="ECO:0007669"/>
    <property type="project" value="TreeGrafter"/>
</dbReference>
<evidence type="ECO:0000256" key="10">
    <source>
        <dbReference type="ARBA" id="ARBA00049280"/>
    </source>
</evidence>
<dbReference type="FunFam" id="1.10.510.10:FF:000097">
    <property type="entry name" value="Putative cyclin-dependent kinase 7"/>
    <property type="match status" value="1"/>
</dbReference>
<evidence type="ECO:0000256" key="14">
    <source>
        <dbReference type="RuleBase" id="RU000304"/>
    </source>
</evidence>
<evidence type="ECO:0000256" key="5">
    <source>
        <dbReference type="ARBA" id="ARBA00022741"/>
    </source>
</evidence>
<evidence type="ECO:0000256" key="3">
    <source>
        <dbReference type="ARBA" id="ARBA00022553"/>
    </source>
</evidence>
<dbReference type="CDD" id="cd07841">
    <property type="entry name" value="STKc_CDK7"/>
    <property type="match status" value="1"/>
</dbReference>
<feature type="compositionally biased region" description="Basic and acidic residues" evidence="15">
    <location>
        <begin position="343"/>
        <end position="352"/>
    </location>
</feature>
<comment type="catalytic activity">
    <reaction evidence="9">
        <text>L-seryl-[protein] + ATP = O-phospho-L-seryl-[protein] + ADP + H(+)</text>
        <dbReference type="Rhea" id="RHEA:17989"/>
        <dbReference type="Rhea" id="RHEA-COMP:9863"/>
        <dbReference type="Rhea" id="RHEA-COMP:11604"/>
        <dbReference type="ChEBI" id="CHEBI:15378"/>
        <dbReference type="ChEBI" id="CHEBI:29999"/>
        <dbReference type="ChEBI" id="CHEBI:30616"/>
        <dbReference type="ChEBI" id="CHEBI:83421"/>
        <dbReference type="ChEBI" id="CHEBI:456216"/>
        <dbReference type="EC" id="2.7.11.22"/>
    </reaction>
</comment>
<dbReference type="InterPro" id="IPR050108">
    <property type="entry name" value="CDK"/>
</dbReference>
<keyword evidence="3" id="KW-0597">Phosphoprotein</keyword>
<evidence type="ECO:0000256" key="4">
    <source>
        <dbReference type="ARBA" id="ARBA00022679"/>
    </source>
</evidence>
<dbReference type="Gene3D" id="1.10.510.10">
    <property type="entry name" value="Transferase(Phosphotransferase) domain 1"/>
    <property type="match status" value="1"/>
</dbReference>
<dbReference type="FunFam" id="3.30.200.20:FF:000289">
    <property type="entry name" value="Cyclin-dependent kinase D-1"/>
    <property type="match status" value="1"/>
</dbReference>
<organism evidence="17 18">
    <name type="scientific">Quillaja saponaria</name>
    <name type="common">Soap bark tree</name>
    <dbReference type="NCBI Taxonomy" id="32244"/>
    <lineage>
        <taxon>Eukaryota</taxon>
        <taxon>Viridiplantae</taxon>
        <taxon>Streptophyta</taxon>
        <taxon>Embryophyta</taxon>
        <taxon>Tracheophyta</taxon>
        <taxon>Spermatophyta</taxon>
        <taxon>Magnoliopsida</taxon>
        <taxon>eudicotyledons</taxon>
        <taxon>Gunneridae</taxon>
        <taxon>Pentapetalae</taxon>
        <taxon>rosids</taxon>
        <taxon>fabids</taxon>
        <taxon>Fabales</taxon>
        <taxon>Quillajaceae</taxon>
        <taxon>Quillaja</taxon>
    </lineage>
</organism>
<comment type="catalytic activity">
    <reaction evidence="10">
        <text>[DNA-directed RNA polymerase] + ATP = phospho-[DNA-directed RNA polymerase] + ADP + H(+)</text>
        <dbReference type="Rhea" id="RHEA:10216"/>
        <dbReference type="Rhea" id="RHEA-COMP:11321"/>
        <dbReference type="Rhea" id="RHEA-COMP:11322"/>
        <dbReference type="ChEBI" id="CHEBI:15378"/>
        <dbReference type="ChEBI" id="CHEBI:30616"/>
        <dbReference type="ChEBI" id="CHEBI:43176"/>
        <dbReference type="ChEBI" id="CHEBI:68546"/>
        <dbReference type="ChEBI" id="CHEBI:456216"/>
        <dbReference type="EC" id="2.7.11.23"/>
    </reaction>
</comment>
<keyword evidence="2 14" id="KW-0723">Serine/threonine-protein kinase</keyword>
<dbReference type="PROSITE" id="PS00107">
    <property type="entry name" value="PROTEIN_KINASE_ATP"/>
    <property type="match status" value="1"/>
</dbReference>
<keyword evidence="18" id="KW-1185">Reference proteome</keyword>
<feature type="domain" description="Protein kinase" evidence="16">
    <location>
        <begin position="14"/>
        <end position="294"/>
    </location>
</feature>
<dbReference type="SUPFAM" id="SSF56112">
    <property type="entry name" value="Protein kinase-like (PK-like)"/>
    <property type="match status" value="1"/>
</dbReference>
<dbReference type="InterPro" id="IPR008271">
    <property type="entry name" value="Ser/Thr_kinase_AS"/>
</dbReference>
<evidence type="ECO:0000256" key="15">
    <source>
        <dbReference type="SAM" id="MobiDB-lite"/>
    </source>
</evidence>
<evidence type="ECO:0000256" key="12">
    <source>
        <dbReference type="PIRSR" id="PIRSR637770-2"/>
    </source>
</evidence>